<dbReference type="EMBL" id="CAJVAS010000005">
    <property type="protein sequence ID" value="CAG7614148.1"/>
    <property type="molecule type" value="Genomic_DNA"/>
</dbReference>
<keyword evidence="2" id="KW-0413">Isomerase</keyword>
<evidence type="ECO:0000313" key="2">
    <source>
        <dbReference type="EMBL" id="CAG7614148.1"/>
    </source>
</evidence>
<dbReference type="Proteomes" id="UP000693672">
    <property type="component" value="Unassembled WGS sequence"/>
</dbReference>
<dbReference type="SMART" id="SM00855">
    <property type="entry name" value="PGAM"/>
    <property type="match status" value="1"/>
</dbReference>
<dbReference type="CDD" id="cd07067">
    <property type="entry name" value="HP_PGM_like"/>
    <property type="match status" value="1"/>
</dbReference>
<dbReference type="GO" id="GO:0016791">
    <property type="term" value="F:phosphatase activity"/>
    <property type="evidence" value="ECO:0007669"/>
    <property type="project" value="TreeGrafter"/>
</dbReference>
<sequence length="119" mass="13454">MENATTLYFVRHGQTEWNTQHRMQGRKDSPLTPLGVRQAEQLGEALRDVCFDIVCDGRPKLSYMGMFDMMNDNTVIPPLARIERVPYKKPPHGIPGGGCLIILVPVRHFPTCSKNVFIS</sequence>
<organism evidence="2 3">
    <name type="scientific">Paenibacillus solanacearum</name>
    <dbReference type="NCBI Taxonomy" id="2048548"/>
    <lineage>
        <taxon>Bacteria</taxon>
        <taxon>Bacillati</taxon>
        <taxon>Bacillota</taxon>
        <taxon>Bacilli</taxon>
        <taxon>Bacillales</taxon>
        <taxon>Paenibacillaceae</taxon>
        <taxon>Paenibacillus</taxon>
    </lineage>
</organism>
<protein>
    <submittedName>
        <fullName evidence="2">Phosphoglycerate mutase GpmB</fullName>
        <ecNumber evidence="2">5.4.2.-</ecNumber>
    </submittedName>
</protein>
<dbReference type="Pfam" id="PF00300">
    <property type="entry name" value="His_Phos_1"/>
    <property type="match status" value="1"/>
</dbReference>
<comment type="caution">
    <text evidence="2">The sequence shown here is derived from an EMBL/GenBank/DDBJ whole genome shotgun (WGS) entry which is preliminary data.</text>
</comment>
<dbReference type="EC" id="5.4.2.-" evidence="2"/>
<dbReference type="PANTHER" id="PTHR48100">
    <property type="entry name" value="BROAD-SPECIFICITY PHOSPHATASE YOR283W-RELATED"/>
    <property type="match status" value="1"/>
</dbReference>
<gene>
    <name evidence="2" type="primary">gpmB_1</name>
    <name evidence="2" type="ORF">PAESOLCIP111_01681</name>
</gene>
<keyword evidence="3" id="KW-1185">Reference proteome</keyword>
<dbReference type="GO" id="GO:0005737">
    <property type="term" value="C:cytoplasm"/>
    <property type="evidence" value="ECO:0007669"/>
    <property type="project" value="TreeGrafter"/>
</dbReference>
<dbReference type="AlphaFoldDB" id="A0A916NPF1"/>
<evidence type="ECO:0000313" key="3">
    <source>
        <dbReference type="Proteomes" id="UP000693672"/>
    </source>
</evidence>
<dbReference type="RefSeq" id="WP_218091478.1">
    <property type="nucleotide sequence ID" value="NZ_CAJVAS010000005.1"/>
</dbReference>
<accession>A0A916NPF1</accession>
<dbReference type="PANTHER" id="PTHR48100:SF1">
    <property type="entry name" value="HISTIDINE PHOSPHATASE FAMILY PROTEIN-RELATED"/>
    <property type="match status" value="1"/>
</dbReference>
<feature type="binding site" evidence="1">
    <location>
        <begin position="11"/>
        <end position="18"/>
    </location>
    <ligand>
        <name>substrate</name>
    </ligand>
</feature>
<dbReference type="InterPro" id="IPR050275">
    <property type="entry name" value="PGM_Phosphatase"/>
</dbReference>
<reference evidence="2" key="1">
    <citation type="submission" date="2021-06" db="EMBL/GenBank/DDBJ databases">
        <authorList>
            <person name="Criscuolo A."/>
        </authorList>
    </citation>
    <scope>NUCLEOTIDE SEQUENCE</scope>
    <source>
        <strain evidence="2">CIP111600</strain>
    </source>
</reference>
<proteinExistence type="predicted"/>
<evidence type="ECO:0000256" key="1">
    <source>
        <dbReference type="PIRSR" id="PIRSR613078-2"/>
    </source>
</evidence>
<dbReference type="GO" id="GO:0016853">
    <property type="term" value="F:isomerase activity"/>
    <property type="evidence" value="ECO:0007669"/>
    <property type="project" value="UniProtKB-KW"/>
</dbReference>
<name>A0A916NPF1_9BACL</name>
<dbReference type="InterPro" id="IPR013078">
    <property type="entry name" value="His_Pase_superF_clade-1"/>
</dbReference>